<gene>
    <name evidence="2" type="ORF">CR513_20059</name>
</gene>
<keyword evidence="3" id="KW-1185">Reference proteome</keyword>
<feature type="non-terminal residue" evidence="2">
    <location>
        <position position="1"/>
    </location>
</feature>
<sequence length="90" mass="10463">MFTMKFPTIGKKIQQNLNSIEELSSLSKPNKHPRHAEKLEPKFRGTLQNTKLISLNPNLNGTEKVPQQRHMRSRNRTRLVASKKKLRSTE</sequence>
<dbReference type="AlphaFoldDB" id="A0A371H328"/>
<evidence type="ECO:0000256" key="1">
    <source>
        <dbReference type="SAM" id="MobiDB-lite"/>
    </source>
</evidence>
<organism evidence="2 3">
    <name type="scientific">Mucuna pruriens</name>
    <name type="common">Velvet bean</name>
    <name type="synonym">Dolichos pruriens</name>
    <dbReference type="NCBI Taxonomy" id="157652"/>
    <lineage>
        <taxon>Eukaryota</taxon>
        <taxon>Viridiplantae</taxon>
        <taxon>Streptophyta</taxon>
        <taxon>Embryophyta</taxon>
        <taxon>Tracheophyta</taxon>
        <taxon>Spermatophyta</taxon>
        <taxon>Magnoliopsida</taxon>
        <taxon>eudicotyledons</taxon>
        <taxon>Gunneridae</taxon>
        <taxon>Pentapetalae</taxon>
        <taxon>rosids</taxon>
        <taxon>fabids</taxon>
        <taxon>Fabales</taxon>
        <taxon>Fabaceae</taxon>
        <taxon>Papilionoideae</taxon>
        <taxon>50 kb inversion clade</taxon>
        <taxon>NPAAA clade</taxon>
        <taxon>indigoferoid/millettioid clade</taxon>
        <taxon>Phaseoleae</taxon>
        <taxon>Mucuna</taxon>
    </lineage>
</organism>
<proteinExistence type="predicted"/>
<dbReference type="EMBL" id="QJKJ01003716">
    <property type="protein sequence ID" value="RDX97195.1"/>
    <property type="molecule type" value="Genomic_DNA"/>
</dbReference>
<dbReference type="Proteomes" id="UP000257109">
    <property type="component" value="Unassembled WGS sequence"/>
</dbReference>
<name>A0A371H328_MUCPR</name>
<evidence type="ECO:0000313" key="3">
    <source>
        <dbReference type="Proteomes" id="UP000257109"/>
    </source>
</evidence>
<evidence type="ECO:0000313" key="2">
    <source>
        <dbReference type="EMBL" id="RDX97195.1"/>
    </source>
</evidence>
<comment type="caution">
    <text evidence="2">The sequence shown here is derived from an EMBL/GenBank/DDBJ whole genome shotgun (WGS) entry which is preliminary data.</text>
</comment>
<reference evidence="2" key="1">
    <citation type="submission" date="2018-05" db="EMBL/GenBank/DDBJ databases">
        <title>Draft genome of Mucuna pruriens seed.</title>
        <authorList>
            <person name="Nnadi N.E."/>
            <person name="Vos R."/>
            <person name="Hasami M.H."/>
            <person name="Devisetty U.K."/>
            <person name="Aguiy J.C."/>
        </authorList>
    </citation>
    <scope>NUCLEOTIDE SEQUENCE [LARGE SCALE GENOMIC DNA]</scope>
    <source>
        <strain evidence="2">JCA_2017</strain>
    </source>
</reference>
<protein>
    <submittedName>
        <fullName evidence="2">Uncharacterized protein</fullName>
    </submittedName>
</protein>
<accession>A0A371H328</accession>
<feature type="region of interest" description="Disordered" evidence="1">
    <location>
        <begin position="56"/>
        <end position="90"/>
    </location>
</feature>
<feature type="compositionally biased region" description="Basic residues" evidence="1">
    <location>
        <begin position="67"/>
        <end position="90"/>
    </location>
</feature>